<evidence type="ECO:0000256" key="2">
    <source>
        <dbReference type="SAM" id="Phobius"/>
    </source>
</evidence>
<dbReference type="Pfam" id="PF20182">
    <property type="entry name" value="DUF6545"/>
    <property type="match status" value="1"/>
</dbReference>
<evidence type="ECO:0000313" key="4">
    <source>
        <dbReference type="EMBL" id="MDT0433890.1"/>
    </source>
</evidence>
<dbReference type="InterPro" id="IPR050039">
    <property type="entry name" value="MAB_1171c-like"/>
</dbReference>
<feature type="domain" description="DUF6545" evidence="3">
    <location>
        <begin position="248"/>
        <end position="354"/>
    </location>
</feature>
<feature type="region of interest" description="Disordered" evidence="1">
    <location>
        <begin position="369"/>
        <end position="388"/>
    </location>
</feature>
<evidence type="ECO:0000313" key="5">
    <source>
        <dbReference type="Proteomes" id="UP001183535"/>
    </source>
</evidence>
<name>A0ABD5EHW7_9ACTN</name>
<dbReference type="Proteomes" id="UP001183535">
    <property type="component" value="Unassembled WGS sequence"/>
</dbReference>
<organism evidence="4 5">
    <name type="scientific">Streptomyces doudnae</name>
    <dbReference type="NCBI Taxonomy" id="3075536"/>
    <lineage>
        <taxon>Bacteria</taxon>
        <taxon>Bacillati</taxon>
        <taxon>Actinomycetota</taxon>
        <taxon>Actinomycetes</taxon>
        <taxon>Kitasatosporales</taxon>
        <taxon>Streptomycetaceae</taxon>
        <taxon>Streptomyces</taxon>
    </lineage>
</organism>
<dbReference type="NCBIfam" id="NF042915">
    <property type="entry name" value="MAB_1171c_fam"/>
    <property type="match status" value="1"/>
</dbReference>
<keyword evidence="2" id="KW-1133">Transmembrane helix</keyword>
<accession>A0ABD5EHW7</accession>
<keyword evidence="5" id="KW-1185">Reference proteome</keyword>
<dbReference type="EMBL" id="JAVRES010000001">
    <property type="protein sequence ID" value="MDT0433890.1"/>
    <property type="molecule type" value="Genomic_DNA"/>
</dbReference>
<comment type="caution">
    <text evidence="4">The sequence shown here is derived from an EMBL/GenBank/DDBJ whole genome shotgun (WGS) entry which is preliminary data.</text>
</comment>
<feature type="transmembrane region" description="Helical" evidence="2">
    <location>
        <begin position="6"/>
        <end position="24"/>
    </location>
</feature>
<dbReference type="RefSeq" id="WP_093828382.1">
    <property type="nucleotide sequence ID" value="NZ_JAVRES010000001.1"/>
</dbReference>
<proteinExistence type="predicted"/>
<feature type="transmembrane region" description="Helical" evidence="2">
    <location>
        <begin position="36"/>
        <end position="54"/>
    </location>
</feature>
<gene>
    <name evidence="4" type="ORF">RM877_04260</name>
</gene>
<feature type="transmembrane region" description="Helical" evidence="2">
    <location>
        <begin position="66"/>
        <end position="87"/>
    </location>
</feature>
<keyword evidence="2" id="KW-0472">Membrane</keyword>
<feature type="transmembrane region" description="Helical" evidence="2">
    <location>
        <begin position="141"/>
        <end position="164"/>
    </location>
</feature>
<protein>
    <submittedName>
        <fullName evidence="4">MAB_1171c family putative transporter</fullName>
    </submittedName>
</protein>
<keyword evidence="2" id="KW-0812">Transmembrane</keyword>
<feature type="transmembrane region" description="Helical" evidence="2">
    <location>
        <begin position="99"/>
        <end position="121"/>
    </location>
</feature>
<dbReference type="AlphaFoldDB" id="A0ABD5EHW7"/>
<reference evidence="5" key="1">
    <citation type="submission" date="2023-07" db="EMBL/GenBank/DDBJ databases">
        <title>30 novel species of actinomycetes from the DSMZ collection.</title>
        <authorList>
            <person name="Nouioui I."/>
        </authorList>
    </citation>
    <scope>NUCLEOTIDE SEQUENCE [LARGE SCALE GENOMIC DNA]</scope>
    <source>
        <strain evidence="5">DSM 41981</strain>
    </source>
</reference>
<evidence type="ECO:0000259" key="3">
    <source>
        <dbReference type="Pfam" id="PF20182"/>
    </source>
</evidence>
<feature type="transmembrane region" description="Helical" evidence="2">
    <location>
        <begin position="214"/>
        <end position="236"/>
    </location>
</feature>
<evidence type="ECO:0000256" key="1">
    <source>
        <dbReference type="SAM" id="MobiDB-lite"/>
    </source>
</evidence>
<feature type="transmembrane region" description="Helical" evidence="2">
    <location>
        <begin position="176"/>
        <end position="194"/>
    </location>
</feature>
<sequence length="388" mass="41896">MSSSFWVIAAVLGVGLAYKLPAFLRGGRNPLARQVAGLLLAACAVFFFAAPTTIARVNDITGVPNVAGPVVYTLLTGFCASCLLLIVKWRGGTPASVRRATWLVHGSYGTVIVLLWVFFALGEHQVERTRDLDTYYATTPWMREMILLYLLGHTVAVLVTSALLWSWESRVRGRRWLHLGVVLLSVGYALNLVFDGVKLVAVVARWGGHDLDWLSTTAAPPVAGVAGLVIALGFILPHAGEHASHQLADRREYRDLRPLADALCGVRSAASPVPMGRFTRRGVRLTQRRTAIRDALRQLEPHLDPTVLESAVRGHLADGKTTEEARVLAEAEAVVAAAALVAVGRTTGRAAPGAALTSTPLTLSRILRRHPDLDAARRNRTPEGRVAS</sequence>
<dbReference type="InterPro" id="IPR046675">
    <property type="entry name" value="DUF6545"/>
</dbReference>